<feature type="compositionally biased region" description="Low complexity" evidence="1">
    <location>
        <begin position="281"/>
        <end position="299"/>
    </location>
</feature>
<sequence>MNPKTLAKIYHPVRALSLGELPSSVDKLGDDKSSQCSVTCAYLVNLVGMCRNVTVLWCKNFVNLSLHITVDIPGDENTHIYKIEIKPWQFWSKKGLKSFEVEGKRVDVFWDLRAAKFPTNSPEPSGDYYVALVYAEEVMLLLGDLKKKAYKKTKSRPSLVDAILVYKKEHVFAKKSFTTRGKFDQMKKEHEIVVENSFAGPRDPEMWISVDGIVLVHITNLQWKFRGNQTILINKMPVQVYWDVHDWMFGTPGAGHGLFIFKPGAPDLTRYEKEKDGTSGGESTDSGSTSTAMTTNTTTDEGSRFIQGQSYSEFSLFLYAWKIE</sequence>
<dbReference type="PANTHER" id="PTHR31972">
    <property type="entry name" value="EXPRESSED PROTEIN"/>
    <property type="match status" value="1"/>
</dbReference>
<protein>
    <submittedName>
        <fullName evidence="2">Uncharacterized protein</fullName>
    </submittedName>
</protein>
<dbReference type="Proteomes" id="UP000541444">
    <property type="component" value="Unassembled WGS sequence"/>
</dbReference>
<gene>
    <name evidence="2" type="ORF">GIB67_001081</name>
</gene>
<dbReference type="InterPro" id="IPR008586">
    <property type="entry name" value="DUF868_pln"/>
</dbReference>
<evidence type="ECO:0000313" key="3">
    <source>
        <dbReference type="Proteomes" id="UP000541444"/>
    </source>
</evidence>
<comment type="caution">
    <text evidence="2">The sequence shown here is derived from an EMBL/GenBank/DDBJ whole genome shotgun (WGS) entry which is preliminary data.</text>
</comment>
<reference evidence="2 3" key="1">
    <citation type="journal article" date="2020" name="IScience">
        <title>Genome Sequencing of the Endangered Kingdonia uniflora (Circaeasteraceae, Ranunculales) Reveals Potential Mechanisms of Evolutionary Specialization.</title>
        <authorList>
            <person name="Sun Y."/>
            <person name="Deng T."/>
            <person name="Zhang A."/>
            <person name="Moore M.J."/>
            <person name="Landis J.B."/>
            <person name="Lin N."/>
            <person name="Zhang H."/>
            <person name="Zhang X."/>
            <person name="Huang J."/>
            <person name="Zhang X."/>
            <person name="Sun H."/>
            <person name="Wang H."/>
        </authorList>
    </citation>
    <scope>NUCLEOTIDE SEQUENCE [LARGE SCALE GENOMIC DNA]</scope>
    <source>
        <strain evidence="2">TB1705</strain>
        <tissue evidence="2">Leaf</tissue>
    </source>
</reference>
<dbReference type="AlphaFoldDB" id="A0A7J7MGK1"/>
<evidence type="ECO:0000313" key="2">
    <source>
        <dbReference type="EMBL" id="KAF6153848.1"/>
    </source>
</evidence>
<feature type="region of interest" description="Disordered" evidence="1">
    <location>
        <begin position="270"/>
        <end position="302"/>
    </location>
</feature>
<dbReference type="OrthoDB" id="731074at2759"/>
<accession>A0A7J7MGK1</accession>
<evidence type="ECO:0000256" key="1">
    <source>
        <dbReference type="SAM" id="MobiDB-lite"/>
    </source>
</evidence>
<dbReference type="PANTHER" id="PTHR31972:SF2">
    <property type="entry name" value="DUF868 FAMILY PROTEIN (DUF868)"/>
    <property type="match status" value="1"/>
</dbReference>
<organism evidence="2 3">
    <name type="scientific">Kingdonia uniflora</name>
    <dbReference type="NCBI Taxonomy" id="39325"/>
    <lineage>
        <taxon>Eukaryota</taxon>
        <taxon>Viridiplantae</taxon>
        <taxon>Streptophyta</taxon>
        <taxon>Embryophyta</taxon>
        <taxon>Tracheophyta</taxon>
        <taxon>Spermatophyta</taxon>
        <taxon>Magnoliopsida</taxon>
        <taxon>Ranunculales</taxon>
        <taxon>Circaeasteraceae</taxon>
        <taxon>Kingdonia</taxon>
    </lineage>
</organism>
<proteinExistence type="predicted"/>
<dbReference type="EMBL" id="JACGCM010001557">
    <property type="protein sequence ID" value="KAF6153848.1"/>
    <property type="molecule type" value="Genomic_DNA"/>
</dbReference>
<dbReference type="Pfam" id="PF05910">
    <property type="entry name" value="DUF868"/>
    <property type="match status" value="1"/>
</dbReference>
<name>A0A7J7MGK1_9MAGN</name>
<keyword evidence="3" id="KW-1185">Reference proteome</keyword>